<organism evidence="3 4">
    <name type="scientific">Roseivirga seohaensis</name>
    <dbReference type="NCBI Taxonomy" id="1914963"/>
    <lineage>
        <taxon>Bacteria</taxon>
        <taxon>Pseudomonadati</taxon>
        <taxon>Bacteroidota</taxon>
        <taxon>Cytophagia</taxon>
        <taxon>Cytophagales</taxon>
        <taxon>Roseivirgaceae</taxon>
        <taxon>Roseivirga</taxon>
    </lineage>
</organism>
<reference evidence="3 4" key="1">
    <citation type="submission" date="2016-01" db="EMBL/GenBank/DDBJ databases">
        <title>Genome sequencing of Roseivirga seohaensis SW-152.</title>
        <authorList>
            <person name="Selvaratnam C."/>
            <person name="Thevarajoo S."/>
            <person name="Goh K.M."/>
            <person name="Ee R."/>
            <person name="Chan K.-G."/>
            <person name="Chong C.S."/>
        </authorList>
    </citation>
    <scope>NUCLEOTIDE SEQUENCE [LARGE SCALE GENOMIC DNA]</scope>
    <source>
        <strain evidence="3 4">SW-152</strain>
    </source>
</reference>
<sequence length="120" mass="13640">MTMKKMVSHWNDKAAALLAGRILSWQRKLANVLQGWEKRLSIKQKKRGLFLFCLLGASACFIPLYNGLYNTPAKALDRDPQIITSPPILPDIDGLQPDTLSLKKTNEKPQNKQYDEDTKK</sequence>
<accession>A0A150XL03</accession>
<feature type="compositionally biased region" description="Basic and acidic residues" evidence="1">
    <location>
        <begin position="104"/>
        <end position="120"/>
    </location>
</feature>
<feature type="region of interest" description="Disordered" evidence="1">
    <location>
        <begin position="87"/>
        <end position="120"/>
    </location>
</feature>
<proteinExistence type="predicted"/>
<feature type="transmembrane region" description="Helical" evidence="2">
    <location>
        <begin position="48"/>
        <end position="68"/>
    </location>
</feature>
<evidence type="ECO:0000256" key="1">
    <source>
        <dbReference type="SAM" id="MobiDB-lite"/>
    </source>
</evidence>
<evidence type="ECO:0000256" key="2">
    <source>
        <dbReference type="SAM" id="Phobius"/>
    </source>
</evidence>
<protein>
    <submittedName>
        <fullName evidence="3">Uncharacterized protein</fullName>
    </submittedName>
</protein>
<keyword evidence="2" id="KW-0812">Transmembrane</keyword>
<evidence type="ECO:0000313" key="3">
    <source>
        <dbReference type="EMBL" id="KYG79335.1"/>
    </source>
</evidence>
<dbReference type="EMBL" id="LRPB01000049">
    <property type="protein sequence ID" value="KYG79335.1"/>
    <property type="molecule type" value="Genomic_DNA"/>
</dbReference>
<dbReference type="STRING" id="1914963.AWW67_13250"/>
<dbReference type="Proteomes" id="UP000075663">
    <property type="component" value="Unassembled WGS sequence"/>
</dbReference>
<gene>
    <name evidence="3" type="ORF">AWW67_13250</name>
</gene>
<name>A0A150XL03_9BACT</name>
<keyword evidence="2" id="KW-0472">Membrane</keyword>
<keyword evidence="2" id="KW-1133">Transmembrane helix</keyword>
<dbReference type="AlphaFoldDB" id="A0A150XL03"/>
<evidence type="ECO:0000313" key="4">
    <source>
        <dbReference type="Proteomes" id="UP000075663"/>
    </source>
</evidence>
<comment type="caution">
    <text evidence="3">The sequence shown here is derived from an EMBL/GenBank/DDBJ whole genome shotgun (WGS) entry which is preliminary data.</text>
</comment>